<evidence type="ECO:0000256" key="1">
    <source>
        <dbReference type="SAM" id="SignalP"/>
    </source>
</evidence>
<protein>
    <submittedName>
        <fullName evidence="4">Hemicentin-1-like</fullName>
    </submittedName>
</protein>
<dbReference type="RefSeq" id="XP_013790349.1">
    <property type="nucleotide sequence ID" value="XM_013934895.2"/>
</dbReference>
<dbReference type="GeneID" id="106474205"/>
<name>A0ABM1BX46_LIMPO</name>
<evidence type="ECO:0000259" key="2">
    <source>
        <dbReference type="PROSITE" id="PS50835"/>
    </source>
</evidence>
<sequence length="307" mass="34321">MMSAVVTNVLVLVGALLLETTLIDADSNDCIIYDVLAENTHVTHDGETILKCMSLCNEEPIIKWYVGKEEKQSKKGTAEGFRDAKIYEQNLTATMLNKGTEFICSVECGTELLNETITVYVGDPPMIETVIPPVQRIFKGRDTNIECKGHSKEYTRVIWMKDGYKIPPVKTNYQSGTFTSLLQVINVTHDVVYTCKAHNIYGITERTAEIRLGQPPVILEMKTNSSLPILTGESVMVTCLIQFDGNISVMWLEDKEEVSTTEDSVDTLTEKEFHFTYDSVLKTFNASCHAINTFGTITKSLELETSC</sequence>
<dbReference type="InterPro" id="IPR013783">
    <property type="entry name" value="Ig-like_fold"/>
</dbReference>
<dbReference type="PANTHER" id="PTHR46013">
    <property type="entry name" value="VASCULAR CELL ADHESION MOLECULE 1"/>
    <property type="match status" value="1"/>
</dbReference>
<accession>A0ABM1BX46</accession>
<feature type="domain" description="Ig-like" evidence="2">
    <location>
        <begin position="215"/>
        <end position="304"/>
    </location>
</feature>
<feature type="chain" id="PRO_5045665217" evidence="1">
    <location>
        <begin position="26"/>
        <end position="307"/>
    </location>
</feature>
<dbReference type="InterPro" id="IPR036179">
    <property type="entry name" value="Ig-like_dom_sf"/>
</dbReference>
<dbReference type="InterPro" id="IPR007110">
    <property type="entry name" value="Ig-like_dom"/>
</dbReference>
<keyword evidence="1" id="KW-0732">Signal</keyword>
<keyword evidence="3" id="KW-1185">Reference proteome</keyword>
<gene>
    <name evidence="4" type="primary">LOC106474205</name>
</gene>
<evidence type="ECO:0000313" key="3">
    <source>
        <dbReference type="Proteomes" id="UP000694941"/>
    </source>
</evidence>
<dbReference type="SUPFAM" id="SSF48726">
    <property type="entry name" value="Immunoglobulin"/>
    <property type="match status" value="2"/>
</dbReference>
<feature type="signal peptide" evidence="1">
    <location>
        <begin position="1"/>
        <end position="25"/>
    </location>
</feature>
<proteinExistence type="predicted"/>
<dbReference type="PANTHER" id="PTHR46013:SF7">
    <property type="entry name" value="IG-LIKE DOMAIN-CONTAINING PROTEIN"/>
    <property type="match status" value="1"/>
</dbReference>
<dbReference type="Proteomes" id="UP000694941">
    <property type="component" value="Unplaced"/>
</dbReference>
<organism evidence="3 4">
    <name type="scientific">Limulus polyphemus</name>
    <name type="common">Atlantic horseshoe crab</name>
    <dbReference type="NCBI Taxonomy" id="6850"/>
    <lineage>
        <taxon>Eukaryota</taxon>
        <taxon>Metazoa</taxon>
        <taxon>Ecdysozoa</taxon>
        <taxon>Arthropoda</taxon>
        <taxon>Chelicerata</taxon>
        <taxon>Merostomata</taxon>
        <taxon>Xiphosura</taxon>
        <taxon>Limulidae</taxon>
        <taxon>Limulus</taxon>
    </lineage>
</organism>
<dbReference type="Gene3D" id="2.60.40.10">
    <property type="entry name" value="Immunoglobulins"/>
    <property type="match status" value="1"/>
</dbReference>
<dbReference type="Pfam" id="PF13895">
    <property type="entry name" value="Ig_2"/>
    <property type="match status" value="1"/>
</dbReference>
<reference evidence="4" key="1">
    <citation type="submission" date="2025-08" db="UniProtKB">
        <authorList>
            <consortium name="RefSeq"/>
        </authorList>
    </citation>
    <scope>IDENTIFICATION</scope>
    <source>
        <tissue evidence="4">Muscle</tissue>
    </source>
</reference>
<dbReference type="PROSITE" id="PS50835">
    <property type="entry name" value="IG_LIKE"/>
    <property type="match status" value="2"/>
</dbReference>
<feature type="domain" description="Ig-like" evidence="2">
    <location>
        <begin position="125"/>
        <end position="211"/>
    </location>
</feature>
<evidence type="ECO:0000313" key="4">
    <source>
        <dbReference type="RefSeq" id="XP_013790349.1"/>
    </source>
</evidence>